<gene>
    <name evidence="1" type="ORF">MHEC_42070</name>
</gene>
<evidence type="ECO:0000313" key="1">
    <source>
        <dbReference type="EMBL" id="BCO37774.1"/>
    </source>
</evidence>
<sequence length="100" mass="10490">MSTWFNYAATLKILVFSLLVGAGLPALFAVGIRLGALGAGVSADSHAVAVRRPIVTVLSWAIFALVLAAVVLGVLFIAREFIAHHTGWFILGAPRPHGAK</sequence>
<proteinExistence type="predicted"/>
<dbReference type="OrthoDB" id="4829747at2"/>
<keyword evidence="2" id="KW-1185">Reference proteome</keyword>
<reference evidence="1 2" key="1">
    <citation type="submission" date="2020-12" db="EMBL/GenBank/DDBJ databases">
        <title>Complete genome sequence of Mycobacterium heckeshornense JCM 15655T, closely related to a pathogenic non-tuberculous mycobacterial species Mycobacterium xenopi.</title>
        <authorList>
            <person name="Yoshida M."/>
            <person name="Fukano H."/>
            <person name="Asakura T."/>
            <person name="Suzuki M."/>
            <person name="Hoshino Y."/>
        </authorList>
    </citation>
    <scope>NUCLEOTIDE SEQUENCE [LARGE SCALE GENOMIC DNA]</scope>
    <source>
        <strain evidence="1 2">JCM 15655</strain>
    </source>
</reference>
<accession>A0A2G8BJ98</accession>
<organism evidence="1 2">
    <name type="scientific">Mycobacterium heckeshornense</name>
    <dbReference type="NCBI Taxonomy" id="110505"/>
    <lineage>
        <taxon>Bacteria</taxon>
        <taxon>Bacillati</taxon>
        <taxon>Actinomycetota</taxon>
        <taxon>Actinomycetes</taxon>
        <taxon>Mycobacteriales</taxon>
        <taxon>Mycobacteriaceae</taxon>
        <taxon>Mycobacterium</taxon>
    </lineage>
</organism>
<dbReference type="AlphaFoldDB" id="A0A2G8BJ98"/>
<dbReference type="Proteomes" id="UP000595446">
    <property type="component" value="Chromosome"/>
</dbReference>
<name>A0A2G8BJ98_9MYCO</name>
<dbReference type="EMBL" id="AP024237">
    <property type="protein sequence ID" value="BCO37774.1"/>
    <property type="molecule type" value="Genomic_DNA"/>
</dbReference>
<dbReference type="STRING" id="110505.ACT16_01345"/>
<evidence type="ECO:0000313" key="2">
    <source>
        <dbReference type="Proteomes" id="UP000595446"/>
    </source>
</evidence>
<dbReference type="RefSeq" id="WP_048889633.1">
    <property type="nucleotide sequence ID" value="NZ_AP024237.1"/>
</dbReference>
<protein>
    <submittedName>
        <fullName evidence="1">Uncharacterized protein</fullName>
    </submittedName>
</protein>